<dbReference type="PROSITE" id="PS50928">
    <property type="entry name" value="ABC_TM1"/>
    <property type="match status" value="1"/>
</dbReference>
<dbReference type="GO" id="GO:0055085">
    <property type="term" value="P:transmembrane transport"/>
    <property type="evidence" value="ECO:0007669"/>
    <property type="project" value="InterPro"/>
</dbReference>
<dbReference type="PANTHER" id="PTHR43744:SF12">
    <property type="entry name" value="ABC TRANSPORTER PERMEASE PROTEIN MG189-RELATED"/>
    <property type="match status" value="1"/>
</dbReference>
<dbReference type="STRING" id="29354.IO98_06425"/>
<evidence type="ECO:0000256" key="2">
    <source>
        <dbReference type="ARBA" id="ARBA00022448"/>
    </source>
</evidence>
<dbReference type="Proteomes" id="UP000028525">
    <property type="component" value="Unassembled WGS sequence"/>
</dbReference>
<keyword evidence="10" id="KW-1185">Reference proteome</keyword>
<dbReference type="CDD" id="cd06261">
    <property type="entry name" value="TM_PBP2"/>
    <property type="match status" value="1"/>
</dbReference>
<dbReference type="AlphaFoldDB" id="A0A084JPX2"/>
<feature type="transmembrane region" description="Helical" evidence="7">
    <location>
        <begin position="107"/>
        <end position="128"/>
    </location>
</feature>
<dbReference type="InterPro" id="IPR000515">
    <property type="entry name" value="MetI-like"/>
</dbReference>
<keyword evidence="2 7" id="KW-0813">Transport</keyword>
<evidence type="ECO:0000313" key="10">
    <source>
        <dbReference type="Proteomes" id="UP000028525"/>
    </source>
</evidence>
<evidence type="ECO:0000256" key="7">
    <source>
        <dbReference type="RuleBase" id="RU363032"/>
    </source>
</evidence>
<name>A0A084JPX2_9FIRM</name>
<keyword evidence="4 7" id="KW-0812">Transmembrane</keyword>
<organism evidence="9 10">
    <name type="scientific">Lacrimispora celerecrescens</name>
    <dbReference type="NCBI Taxonomy" id="29354"/>
    <lineage>
        <taxon>Bacteria</taxon>
        <taxon>Bacillati</taxon>
        <taxon>Bacillota</taxon>
        <taxon>Clostridia</taxon>
        <taxon>Lachnospirales</taxon>
        <taxon>Lachnospiraceae</taxon>
        <taxon>Lacrimispora</taxon>
    </lineage>
</organism>
<comment type="similarity">
    <text evidence="7">Belongs to the binding-protein-dependent transport system permease family.</text>
</comment>
<accession>A0A084JPX2</accession>
<feature type="transmembrane region" description="Helical" evidence="7">
    <location>
        <begin position="176"/>
        <end position="202"/>
    </location>
</feature>
<dbReference type="InterPro" id="IPR035906">
    <property type="entry name" value="MetI-like_sf"/>
</dbReference>
<gene>
    <name evidence="9" type="ORF">IO98_06425</name>
</gene>
<reference evidence="9 10" key="1">
    <citation type="submission" date="2014-07" db="EMBL/GenBank/DDBJ databases">
        <title>Draft genome of Clostridium celerecrescens 152B isolated from sediments associated with methane hydrate from Krishna Godavari basin.</title>
        <authorList>
            <person name="Honkalas V.S."/>
            <person name="Dabir A.P."/>
            <person name="Arora P."/>
            <person name="Dhakephalkar P.K."/>
        </authorList>
    </citation>
    <scope>NUCLEOTIDE SEQUENCE [LARGE SCALE GENOMIC DNA]</scope>
    <source>
        <strain evidence="9 10">152B</strain>
    </source>
</reference>
<keyword evidence="3" id="KW-1003">Cell membrane</keyword>
<evidence type="ECO:0000256" key="5">
    <source>
        <dbReference type="ARBA" id="ARBA00022989"/>
    </source>
</evidence>
<evidence type="ECO:0000256" key="3">
    <source>
        <dbReference type="ARBA" id="ARBA00022475"/>
    </source>
</evidence>
<evidence type="ECO:0000256" key="4">
    <source>
        <dbReference type="ARBA" id="ARBA00022692"/>
    </source>
</evidence>
<evidence type="ECO:0000259" key="8">
    <source>
        <dbReference type="PROSITE" id="PS50928"/>
    </source>
</evidence>
<sequence>MSRKAVSGVLYHLTAVLLSAVTLLPFFWMLSTSLKDYGAIMALPIQWIPKNPTFHNFTDLFQKEGMTVSMLNSLVVSISSVTVTIISSAMAAFAFAKLEFKGKEVIFLVYLATMMIPSQVLFIPLYLLMGELKLVDSLGALVLPSVFKVFAVFMLRQRMMTIPNVYLEAPAIDGAGVFTVFLRIICPMCKSSLATLAVICFMDSWNDYLLPLVMLTTKTKFTLPIILSSLNGQYKSEYNLLMAGALVSMLPILLIYALAQKYFAAGLQVGGVKG</sequence>
<comment type="subcellular location">
    <subcellularLocation>
        <location evidence="1 7">Cell membrane</location>
        <topology evidence="1 7">Multi-pass membrane protein</topology>
    </subcellularLocation>
</comment>
<dbReference type="PANTHER" id="PTHR43744">
    <property type="entry name" value="ABC TRANSPORTER PERMEASE PROTEIN MG189-RELATED-RELATED"/>
    <property type="match status" value="1"/>
</dbReference>
<feature type="transmembrane region" description="Helical" evidence="7">
    <location>
        <begin position="208"/>
        <end position="227"/>
    </location>
</feature>
<dbReference type="EMBL" id="JPME01000008">
    <property type="protein sequence ID" value="KEZ91006.1"/>
    <property type="molecule type" value="Genomic_DNA"/>
</dbReference>
<feature type="domain" description="ABC transmembrane type-1" evidence="8">
    <location>
        <begin position="70"/>
        <end position="259"/>
    </location>
</feature>
<evidence type="ECO:0000313" key="9">
    <source>
        <dbReference type="EMBL" id="KEZ91006.1"/>
    </source>
</evidence>
<protein>
    <submittedName>
        <fullName evidence="9">Sugar ABC transporter permease</fullName>
    </submittedName>
</protein>
<dbReference type="SUPFAM" id="SSF161098">
    <property type="entry name" value="MetI-like"/>
    <property type="match status" value="1"/>
</dbReference>
<keyword evidence="6 7" id="KW-0472">Membrane</keyword>
<feature type="transmembrane region" description="Helical" evidence="7">
    <location>
        <begin position="239"/>
        <end position="259"/>
    </location>
</feature>
<dbReference type="Pfam" id="PF00528">
    <property type="entry name" value="BPD_transp_1"/>
    <property type="match status" value="1"/>
</dbReference>
<feature type="transmembrane region" description="Helical" evidence="7">
    <location>
        <begin position="74"/>
        <end position="95"/>
    </location>
</feature>
<evidence type="ECO:0000256" key="6">
    <source>
        <dbReference type="ARBA" id="ARBA00023136"/>
    </source>
</evidence>
<proteinExistence type="inferred from homology"/>
<comment type="caution">
    <text evidence="9">The sequence shown here is derived from an EMBL/GenBank/DDBJ whole genome shotgun (WGS) entry which is preliminary data.</text>
</comment>
<keyword evidence="5 7" id="KW-1133">Transmembrane helix</keyword>
<feature type="transmembrane region" description="Helical" evidence="7">
    <location>
        <begin position="134"/>
        <end position="155"/>
    </location>
</feature>
<evidence type="ECO:0000256" key="1">
    <source>
        <dbReference type="ARBA" id="ARBA00004651"/>
    </source>
</evidence>
<dbReference type="GO" id="GO:0005886">
    <property type="term" value="C:plasma membrane"/>
    <property type="evidence" value="ECO:0007669"/>
    <property type="project" value="UniProtKB-SubCell"/>
</dbReference>
<dbReference type="RefSeq" id="WP_038279167.1">
    <property type="nucleotide sequence ID" value="NZ_JPME01000008.1"/>
</dbReference>
<feature type="transmembrane region" description="Helical" evidence="7">
    <location>
        <begin position="9"/>
        <end position="28"/>
    </location>
</feature>
<dbReference type="Gene3D" id="1.10.3720.10">
    <property type="entry name" value="MetI-like"/>
    <property type="match status" value="1"/>
</dbReference>